<feature type="compositionally biased region" description="Polar residues" evidence="1">
    <location>
        <begin position="98"/>
        <end position="108"/>
    </location>
</feature>
<gene>
    <name evidence="2" type="ORF">PR048_008165</name>
</gene>
<accession>A0ABQ9HWB6</accession>
<feature type="region of interest" description="Disordered" evidence="1">
    <location>
        <begin position="368"/>
        <end position="388"/>
    </location>
</feature>
<dbReference type="Proteomes" id="UP001159363">
    <property type="component" value="Chromosome 3"/>
</dbReference>
<feature type="compositionally biased region" description="Basic and acidic residues" evidence="1">
    <location>
        <begin position="369"/>
        <end position="381"/>
    </location>
</feature>
<evidence type="ECO:0000313" key="2">
    <source>
        <dbReference type="EMBL" id="KAJ8888673.1"/>
    </source>
</evidence>
<dbReference type="EMBL" id="JARBHB010000003">
    <property type="protein sequence ID" value="KAJ8888673.1"/>
    <property type="molecule type" value="Genomic_DNA"/>
</dbReference>
<organism evidence="2 3">
    <name type="scientific">Dryococelus australis</name>
    <dbReference type="NCBI Taxonomy" id="614101"/>
    <lineage>
        <taxon>Eukaryota</taxon>
        <taxon>Metazoa</taxon>
        <taxon>Ecdysozoa</taxon>
        <taxon>Arthropoda</taxon>
        <taxon>Hexapoda</taxon>
        <taxon>Insecta</taxon>
        <taxon>Pterygota</taxon>
        <taxon>Neoptera</taxon>
        <taxon>Polyneoptera</taxon>
        <taxon>Phasmatodea</taxon>
        <taxon>Verophasmatodea</taxon>
        <taxon>Anareolatae</taxon>
        <taxon>Phasmatidae</taxon>
        <taxon>Eurycanthinae</taxon>
        <taxon>Dryococelus</taxon>
    </lineage>
</organism>
<feature type="region of interest" description="Disordered" evidence="1">
    <location>
        <begin position="91"/>
        <end position="186"/>
    </location>
</feature>
<sequence length="408" mass="45931">MYCCAFLLHNTSAAAPQFMAPLSALYEQEVRKWLLNHPGCSVTIYQIGNLFNAAFSRAATVQNAVKGFGKTGICPEIYEQQETLEVRSSTALPAELQPSKSSCTSTMVEPQPPRPISRSTVVEPQPSTPRPTTMEQSQPSTPQPCGSAFTISPKTLIPPQEIDHNKKVKNDKRRDKEGRRTSGHLKEKRARLASFVMRYSSTQRIERLGFSVAVVKDVHMKPVQVLKKKMTPSYAQLYICDSVNKETDCDDTTCLLGVQLDRQLLLWFPWSRIATSQLGTMGVTHMSPKCSSKADTTWRGISVSLVQPQAKRRNTRPGSCNRLPTLGMRCYLLGQVFDREQSPHIDLRRGSRHPESLHNISQLLTTPVSEKDFTTSNEDKQWTPQEVSLSPELETQLRWQILMHMCRG</sequence>
<proteinExistence type="predicted"/>
<name>A0ABQ9HWB6_9NEOP</name>
<feature type="compositionally biased region" description="Polar residues" evidence="1">
    <location>
        <begin position="130"/>
        <end position="153"/>
    </location>
</feature>
<evidence type="ECO:0000256" key="1">
    <source>
        <dbReference type="SAM" id="MobiDB-lite"/>
    </source>
</evidence>
<reference evidence="2 3" key="1">
    <citation type="submission" date="2023-02" db="EMBL/GenBank/DDBJ databases">
        <title>LHISI_Scaffold_Assembly.</title>
        <authorList>
            <person name="Stuart O.P."/>
            <person name="Cleave R."/>
            <person name="Magrath M.J.L."/>
            <person name="Mikheyev A.S."/>
        </authorList>
    </citation>
    <scope>NUCLEOTIDE SEQUENCE [LARGE SCALE GENOMIC DNA]</scope>
    <source>
        <strain evidence="2">Daus_M_001</strain>
        <tissue evidence="2">Leg muscle</tissue>
    </source>
</reference>
<keyword evidence="3" id="KW-1185">Reference proteome</keyword>
<comment type="caution">
    <text evidence="2">The sequence shown here is derived from an EMBL/GenBank/DDBJ whole genome shotgun (WGS) entry which is preliminary data.</text>
</comment>
<protein>
    <submittedName>
        <fullName evidence="2">Uncharacterized protein</fullName>
    </submittedName>
</protein>
<evidence type="ECO:0000313" key="3">
    <source>
        <dbReference type="Proteomes" id="UP001159363"/>
    </source>
</evidence>